<dbReference type="RefSeq" id="WP_101895775.1">
    <property type="nucleotide sequence ID" value="NZ_CP022684.1"/>
</dbReference>
<dbReference type="SMART" id="SM00771">
    <property type="entry name" value="ZipA_C"/>
    <property type="match status" value="1"/>
</dbReference>
<comment type="subunit">
    <text evidence="8">Interacts with FtsZ via their C-terminal domains.</text>
</comment>
<organism evidence="12 13">
    <name type="scientific">Ketobacter alkanivorans</name>
    <dbReference type="NCBI Taxonomy" id="1917421"/>
    <lineage>
        <taxon>Bacteria</taxon>
        <taxon>Pseudomonadati</taxon>
        <taxon>Pseudomonadota</taxon>
        <taxon>Gammaproteobacteria</taxon>
        <taxon>Pseudomonadales</taxon>
        <taxon>Ketobacteraceae</taxon>
        <taxon>Ketobacter</taxon>
    </lineage>
</organism>
<dbReference type="PANTHER" id="PTHR38685">
    <property type="entry name" value="CELL DIVISION PROTEIN ZIPA"/>
    <property type="match status" value="1"/>
</dbReference>
<feature type="transmembrane region" description="Helical" evidence="8">
    <location>
        <begin position="6"/>
        <end position="25"/>
    </location>
</feature>
<keyword evidence="4 8" id="KW-0812">Transmembrane</keyword>
<feature type="domain" description="ZipA C-terminal FtsZ-binding" evidence="11">
    <location>
        <begin position="196"/>
        <end position="325"/>
    </location>
</feature>
<keyword evidence="3 8" id="KW-0132">Cell division</keyword>
<dbReference type="SUPFAM" id="SSF64383">
    <property type="entry name" value="Cell-division protein ZipA, C-terminal domain"/>
    <property type="match status" value="1"/>
</dbReference>
<evidence type="ECO:0000256" key="7">
    <source>
        <dbReference type="ARBA" id="ARBA00023306"/>
    </source>
</evidence>
<reference evidence="13" key="1">
    <citation type="submission" date="2017-08" db="EMBL/GenBank/DDBJ databases">
        <title>Direct submision.</title>
        <authorList>
            <person name="Kim S.-J."/>
            <person name="Rhee S.-K."/>
        </authorList>
    </citation>
    <scope>NUCLEOTIDE SEQUENCE [LARGE SCALE GENOMIC DNA]</scope>
    <source>
        <strain evidence="13">GI5</strain>
    </source>
</reference>
<evidence type="ECO:0000313" key="13">
    <source>
        <dbReference type="Proteomes" id="UP000235116"/>
    </source>
</evidence>
<dbReference type="Proteomes" id="UP000235116">
    <property type="component" value="Chromosome"/>
</dbReference>
<dbReference type="GO" id="GO:0005886">
    <property type="term" value="C:plasma membrane"/>
    <property type="evidence" value="ECO:0007669"/>
    <property type="project" value="UniProtKB-SubCell"/>
</dbReference>
<accession>A0A2K9LQJ2</accession>
<evidence type="ECO:0000256" key="3">
    <source>
        <dbReference type="ARBA" id="ARBA00022618"/>
    </source>
</evidence>
<dbReference type="InterPro" id="IPR011919">
    <property type="entry name" value="Cell_div_ZipA"/>
</dbReference>
<protein>
    <recommendedName>
        <fullName evidence="8 9">Cell division protein ZipA</fullName>
    </recommendedName>
</protein>
<feature type="region of interest" description="Disordered" evidence="10">
    <location>
        <begin position="107"/>
        <end position="138"/>
    </location>
</feature>
<keyword evidence="2 8" id="KW-0997">Cell inner membrane</keyword>
<evidence type="ECO:0000256" key="9">
    <source>
        <dbReference type="RuleBase" id="RU003612"/>
    </source>
</evidence>
<dbReference type="Pfam" id="PF04354">
    <property type="entry name" value="ZipA_C"/>
    <property type="match status" value="1"/>
</dbReference>
<feature type="compositionally biased region" description="Basic and acidic residues" evidence="10">
    <location>
        <begin position="120"/>
        <end position="134"/>
    </location>
</feature>
<proteinExistence type="inferred from homology"/>
<sequence>MEFGLREVLILVGLVVIAGILFDGYRRMRKSKLGELELPSEMGGSCEDDWESYKGELPNGGARKIPLSVRRSIGASEPVATRKEPEMGDSFGSALDENDISFNEEVVAEQRAPRQPVEPKPARVEAKQKPREASPEQEYVDDLVGAEGDAHTQNDLFDDDDLLIATRAEQQAQLAKKTGGKRREEKSAEVEIDPDLQEVLVINVMARSGELEGNDLLRVMLSCGFRFGEMNIFHRYEQHSGKGSLLFSAANVVEPGVFDVDRMEEFSTPGICMFMKLPGPKRPIHSFEIMMDSARKIANLLDADVKDEHHNVMRQQTAEHYRQRVLDFERRFLSYKASQKQH</sequence>
<keyword evidence="5 8" id="KW-1133">Transmembrane helix</keyword>
<evidence type="ECO:0000256" key="1">
    <source>
        <dbReference type="ARBA" id="ARBA00022475"/>
    </source>
</evidence>
<name>A0A2K9LQJ2_9GAMM</name>
<dbReference type="GO" id="GO:0000917">
    <property type="term" value="P:division septum assembly"/>
    <property type="evidence" value="ECO:0007669"/>
    <property type="project" value="TreeGrafter"/>
</dbReference>
<keyword evidence="6 8" id="KW-0472">Membrane</keyword>
<keyword evidence="13" id="KW-1185">Reference proteome</keyword>
<comment type="function">
    <text evidence="8 9">Essential cell division protein that stabilizes the FtsZ protofilaments by cross-linking them and that serves as a cytoplasmic membrane anchor for the Z ring. Also required for the recruitment to the septal ring of downstream cell division proteins.</text>
</comment>
<dbReference type="PANTHER" id="PTHR38685:SF1">
    <property type="entry name" value="CELL DIVISION PROTEIN ZIPA"/>
    <property type="match status" value="1"/>
</dbReference>
<evidence type="ECO:0000256" key="4">
    <source>
        <dbReference type="ARBA" id="ARBA00022692"/>
    </source>
</evidence>
<evidence type="ECO:0000256" key="2">
    <source>
        <dbReference type="ARBA" id="ARBA00022519"/>
    </source>
</evidence>
<dbReference type="HAMAP" id="MF_00509">
    <property type="entry name" value="ZipA"/>
    <property type="match status" value="1"/>
</dbReference>
<gene>
    <name evidence="8 12" type="primary">zipA</name>
    <name evidence="12" type="ORF">Kalk_19085</name>
</gene>
<evidence type="ECO:0000313" key="12">
    <source>
        <dbReference type="EMBL" id="AUM14401.1"/>
    </source>
</evidence>
<comment type="similarity">
    <text evidence="8 9">Belongs to the ZipA family.</text>
</comment>
<dbReference type="Gene3D" id="3.30.1400.10">
    <property type="entry name" value="ZipA, C-terminal FtsZ-binding domain"/>
    <property type="match status" value="1"/>
</dbReference>
<keyword evidence="1 8" id="KW-1003">Cell membrane</keyword>
<evidence type="ECO:0000259" key="11">
    <source>
        <dbReference type="SMART" id="SM00771"/>
    </source>
</evidence>
<evidence type="ECO:0000256" key="6">
    <source>
        <dbReference type="ARBA" id="ARBA00023136"/>
    </source>
</evidence>
<dbReference type="NCBIfam" id="TIGR02205">
    <property type="entry name" value="septum_zipA"/>
    <property type="match status" value="1"/>
</dbReference>
<dbReference type="InterPro" id="IPR036765">
    <property type="entry name" value="ZipA_FtsZ-bd_C_sf"/>
</dbReference>
<dbReference type="InterPro" id="IPR007449">
    <property type="entry name" value="ZipA_FtsZ-bd_C"/>
</dbReference>
<dbReference type="GO" id="GO:0043093">
    <property type="term" value="P:FtsZ-dependent cytokinesis"/>
    <property type="evidence" value="ECO:0007669"/>
    <property type="project" value="UniProtKB-UniRule"/>
</dbReference>
<evidence type="ECO:0000256" key="8">
    <source>
        <dbReference type="HAMAP-Rule" id="MF_00509"/>
    </source>
</evidence>
<comment type="subcellular location">
    <subcellularLocation>
        <location evidence="8">Cell inner membrane</location>
        <topology evidence="8">Single-pass type I membrane protein</topology>
    </subcellularLocation>
    <text evidence="8">Localizes to the Z ring in an FtsZ-dependent manner.</text>
</comment>
<feature type="region of interest" description="Disordered" evidence="10">
    <location>
        <begin position="76"/>
        <end position="95"/>
    </location>
</feature>
<dbReference type="EMBL" id="CP022684">
    <property type="protein sequence ID" value="AUM14401.1"/>
    <property type="molecule type" value="Genomic_DNA"/>
</dbReference>
<evidence type="ECO:0000256" key="10">
    <source>
        <dbReference type="SAM" id="MobiDB-lite"/>
    </source>
</evidence>
<dbReference type="OrthoDB" id="7054914at2"/>
<dbReference type="AlphaFoldDB" id="A0A2K9LQJ2"/>
<dbReference type="KEGG" id="kak:Kalk_19085"/>
<keyword evidence="7 8" id="KW-0131">Cell cycle</keyword>
<evidence type="ECO:0000256" key="5">
    <source>
        <dbReference type="ARBA" id="ARBA00022989"/>
    </source>
</evidence>
<dbReference type="GO" id="GO:0032153">
    <property type="term" value="C:cell division site"/>
    <property type="evidence" value="ECO:0007669"/>
    <property type="project" value="UniProtKB-UniRule"/>
</dbReference>